<comment type="caution">
    <text evidence="8">The sequence shown here is derived from an EMBL/GenBank/DDBJ whole genome shotgun (WGS) entry which is preliminary data.</text>
</comment>
<dbReference type="OMA" id="PHEVETC"/>
<evidence type="ECO:0000313" key="8">
    <source>
        <dbReference type="EMBL" id="PHT67418.1"/>
    </source>
</evidence>
<evidence type="ECO:0000256" key="5">
    <source>
        <dbReference type="ARBA" id="ARBA00022821"/>
    </source>
</evidence>
<evidence type="ECO:0000256" key="1">
    <source>
        <dbReference type="ARBA" id="ARBA00008894"/>
    </source>
</evidence>
<keyword evidence="6" id="KW-0067">ATP-binding</keyword>
<evidence type="ECO:0000256" key="3">
    <source>
        <dbReference type="ARBA" id="ARBA00022737"/>
    </source>
</evidence>
<sequence>MSYDRLPQEVQTCFLYCGVFPRGFDIPSWKLIRMWIVEGLTKPQQTYALEEIDELHLNDLAKRNYLILMQKRSNGQIKACRLHDKLHEFCRKEATNKWLFHEICKTPDNVISSIQDQDTRHRLCIEPSILYDFLATRPLQNMTLTNYFILRYIAISGDFKVLSPTFGTFWNLQTLILNTSTSEPTIDVKEEIWNMLELRHLHTNIPAKLPSLTTTTLKASCLQTLSMVSPESCKKDVLAKACNLKKLSIRGQMVAFLETRGGISNLEELKFMEHLKLLNDALYMNKLLHLPPEFFRLVRTVKKLTFANTKFPWSEADRLGQLESLEVLKLKENAFMGDTWRPEVGGFSQLQILWIERAELETWEASNLCFPILRHLVLVSCDKLNAVPLELADIPNLHEMQLDNTSKAVKSAKDILNVRHPKT</sequence>
<keyword evidence="9" id="KW-1185">Reference proteome</keyword>
<gene>
    <name evidence="8" type="ORF">T459_26905</name>
</gene>
<protein>
    <recommendedName>
        <fullName evidence="7">Disease resistance protein winged helix domain-containing protein</fullName>
    </recommendedName>
</protein>
<dbReference type="GO" id="GO:0006952">
    <property type="term" value="P:defense response"/>
    <property type="evidence" value="ECO:0007669"/>
    <property type="project" value="UniProtKB-KW"/>
</dbReference>
<evidence type="ECO:0000259" key="7">
    <source>
        <dbReference type="Pfam" id="PF23559"/>
    </source>
</evidence>
<dbReference type="PANTHER" id="PTHR15140:SF28">
    <property type="entry name" value="LATE BLIGHT RESISTANCE PROTEIN HOMOLOG R1B-16 ISOFORM X1"/>
    <property type="match status" value="1"/>
</dbReference>
<proteinExistence type="inferred from homology"/>
<dbReference type="InterPro" id="IPR036388">
    <property type="entry name" value="WH-like_DNA-bd_sf"/>
</dbReference>
<dbReference type="FunFam" id="1.10.10.10:FF:000322">
    <property type="entry name" value="Probable disease resistance protein At1g63360"/>
    <property type="match status" value="1"/>
</dbReference>
<keyword evidence="5" id="KW-0611">Plant defense</keyword>
<reference evidence="8 9" key="2">
    <citation type="journal article" date="2017" name="Genome Biol.">
        <title>New reference genome sequences of hot pepper reveal the massive evolution of plant disease-resistance genes by retroduplication.</title>
        <authorList>
            <person name="Kim S."/>
            <person name="Park J."/>
            <person name="Yeom S.I."/>
            <person name="Kim Y.M."/>
            <person name="Seo E."/>
            <person name="Kim K.T."/>
            <person name="Kim M.S."/>
            <person name="Lee J.M."/>
            <person name="Cheong K."/>
            <person name="Shin H.S."/>
            <person name="Kim S.B."/>
            <person name="Han K."/>
            <person name="Lee J."/>
            <person name="Park M."/>
            <person name="Lee H.A."/>
            <person name="Lee H.Y."/>
            <person name="Lee Y."/>
            <person name="Oh S."/>
            <person name="Lee J.H."/>
            <person name="Choi E."/>
            <person name="Choi E."/>
            <person name="Lee S.E."/>
            <person name="Jeon J."/>
            <person name="Kim H."/>
            <person name="Choi G."/>
            <person name="Song H."/>
            <person name="Lee J."/>
            <person name="Lee S.C."/>
            <person name="Kwon J.K."/>
            <person name="Lee H.Y."/>
            <person name="Koo N."/>
            <person name="Hong Y."/>
            <person name="Kim R.W."/>
            <person name="Kang W.H."/>
            <person name="Huh J.H."/>
            <person name="Kang B.C."/>
            <person name="Yang T.J."/>
            <person name="Lee Y.H."/>
            <person name="Bennetzen J.L."/>
            <person name="Choi D."/>
        </authorList>
    </citation>
    <scope>NUCLEOTIDE SEQUENCE [LARGE SCALE GENOMIC DNA]</scope>
    <source>
        <strain evidence="9">cv. CM334</strain>
    </source>
</reference>
<dbReference type="InterPro" id="IPR058922">
    <property type="entry name" value="WHD_DRP"/>
</dbReference>
<dbReference type="SUPFAM" id="SSF52058">
    <property type="entry name" value="L domain-like"/>
    <property type="match status" value="1"/>
</dbReference>
<organism evidence="8 9">
    <name type="scientific">Capsicum annuum</name>
    <name type="common">Capsicum pepper</name>
    <dbReference type="NCBI Taxonomy" id="4072"/>
    <lineage>
        <taxon>Eukaryota</taxon>
        <taxon>Viridiplantae</taxon>
        <taxon>Streptophyta</taxon>
        <taxon>Embryophyta</taxon>
        <taxon>Tracheophyta</taxon>
        <taxon>Spermatophyta</taxon>
        <taxon>Magnoliopsida</taxon>
        <taxon>eudicotyledons</taxon>
        <taxon>Gunneridae</taxon>
        <taxon>Pentapetalae</taxon>
        <taxon>asterids</taxon>
        <taxon>lamiids</taxon>
        <taxon>Solanales</taxon>
        <taxon>Solanaceae</taxon>
        <taxon>Solanoideae</taxon>
        <taxon>Capsiceae</taxon>
        <taxon>Capsicum</taxon>
    </lineage>
</organism>
<dbReference type="InterPro" id="IPR032675">
    <property type="entry name" value="LRR_dom_sf"/>
</dbReference>
<reference evidence="8 9" key="1">
    <citation type="journal article" date="2014" name="Nat. Genet.">
        <title>Genome sequence of the hot pepper provides insights into the evolution of pungency in Capsicum species.</title>
        <authorList>
            <person name="Kim S."/>
            <person name="Park M."/>
            <person name="Yeom S.I."/>
            <person name="Kim Y.M."/>
            <person name="Lee J.M."/>
            <person name="Lee H.A."/>
            <person name="Seo E."/>
            <person name="Choi J."/>
            <person name="Cheong K."/>
            <person name="Kim K.T."/>
            <person name="Jung K."/>
            <person name="Lee G.W."/>
            <person name="Oh S.K."/>
            <person name="Bae C."/>
            <person name="Kim S.B."/>
            <person name="Lee H.Y."/>
            <person name="Kim S.Y."/>
            <person name="Kim M.S."/>
            <person name="Kang B.C."/>
            <person name="Jo Y.D."/>
            <person name="Yang H.B."/>
            <person name="Jeong H.J."/>
            <person name="Kang W.H."/>
            <person name="Kwon J.K."/>
            <person name="Shin C."/>
            <person name="Lim J.Y."/>
            <person name="Park J.H."/>
            <person name="Huh J.H."/>
            <person name="Kim J.S."/>
            <person name="Kim B.D."/>
            <person name="Cohen O."/>
            <person name="Paran I."/>
            <person name="Suh M.C."/>
            <person name="Lee S.B."/>
            <person name="Kim Y.K."/>
            <person name="Shin Y."/>
            <person name="Noh S.J."/>
            <person name="Park J."/>
            <person name="Seo Y.S."/>
            <person name="Kwon S.Y."/>
            <person name="Kim H.A."/>
            <person name="Park J.M."/>
            <person name="Kim H.J."/>
            <person name="Choi S.B."/>
            <person name="Bosland P.W."/>
            <person name="Reeves G."/>
            <person name="Jo S.H."/>
            <person name="Lee B.W."/>
            <person name="Cho H.T."/>
            <person name="Choi H.S."/>
            <person name="Lee M.S."/>
            <person name="Yu Y."/>
            <person name="Do Choi Y."/>
            <person name="Park B.S."/>
            <person name="van Deynze A."/>
            <person name="Ashrafi H."/>
            <person name="Hill T."/>
            <person name="Kim W.T."/>
            <person name="Pai H.S."/>
            <person name="Ahn H.K."/>
            <person name="Yeam I."/>
            <person name="Giovannoni J.J."/>
            <person name="Rose J.K."/>
            <person name="Sorensen I."/>
            <person name="Lee S.J."/>
            <person name="Kim R.W."/>
            <person name="Choi I.Y."/>
            <person name="Choi B.S."/>
            <person name="Lim J.S."/>
            <person name="Lee Y.H."/>
            <person name="Choi D."/>
        </authorList>
    </citation>
    <scope>NUCLEOTIDE SEQUENCE [LARGE SCALE GENOMIC DNA]</scope>
    <source>
        <strain evidence="9">cv. CM334</strain>
    </source>
</reference>
<dbReference type="PANTHER" id="PTHR15140">
    <property type="entry name" value="TUBULIN-SPECIFIC CHAPERONE E"/>
    <property type="match status" value="1"/>
</dbReference>
<keyword evidence="3" id="KW-0677">Repeat</keyword>
<evidence type="ECO:0000256" key="6">
    <source>
        <dbReference type="ARBA" id="ARBA00022840"/>
    </source>
</evidence>
<dbReference type="EMBL" id="AYRZ02000011">
    <property type="protein sequence ID" value="PHT67418.1"/>
    <property type="molecule type" value="Genomic_DNA"/>
</dbReference>
<comment type="similarity">
    <text evidence="1">Belongs to the disease resistance NB-LRR family.</text>
</comment>
<dbReference type="Gene3D" id="1.10.10.10">
    <property type="entry name" value="Winged helix-like DNA-binding domain superfamily/Winged helix DNA-binding domain"/>
    <property type="match status" value="1"/>
</dbReference>
<keyword evidence="2" id="KW-0433">Leucine-rich repeat</keyword>
<name>A0A2G2YCE2_CAPAN</name>
<dbReference type="GO" id="GO:0005524">
    <property type="term" value="F:ATP binding"/>
    <property type="evidence" value="ECO:0007669"/>
    <property type="project" value="UniProtKB-KW"/>
</dbReference>
<dbReference type="Gene3D" id="3.80.10.10">
    <property type="entry name" value="Ribonuclease Inhibitor"/>
    <property type="match status" value="1"/>
</dbReference>
<feature type="domain" description="Disease resistance protein winged helix" evidence="7">
    <location>
        <begin position="19"/>
        <end position="89"/>
    </location>
</feature>
<dbReference type="Proteomes" id="UP000222542">
    <property type="component" value="Unassembled WGS sequence"/>
</dbReference>
<evidence type="ECO:0000313" key="9">
    <source>
        <dbReference type="Proteomes" id="UP000222542"/>
    </source>
</evidence>
<keyword evidence="4" id="KW-0547">Nucleotide-binding</keyword>
<dbReference type="Gramene" id="PHT67418">
    <property type="protein sequence ID" value="PHT67418"/>
    <property type="gene ID" value="T459_26905"/>
</dbReference>
<dbReference type="Pfam" id="PF23559">
    <property type="entry name" value="WHD_DRP"/>
    <property type="match status" value="1"/>
</dbReference>
<evidence type="ECO:0000256" key="2">
    <source>
        <dbReference type="ARBA" id="ARBA00022614"/>
    </source>
</evidence>
<dbReference type="AlphaFoldDB" id="A0A2G2YCE2"/>
<dbReference type="STRING" id="4072.A0A2G2YCE2"/>
<evidence type="ECO:0000256" key="4">
    <source>
        <dbReference type="ARBA" id="ARBA00022741"/>
    </source>
</evidence>
<accession>A0A2G2YCE2</accession>